<dbReference type="EMBL" id="JADGMQ010000011">
    <property type="protein sequence ID" value="MBI1621815.1"/>
    <property type="molecule type" value="Genomic_DNA"/>
</dbReference>
<proteinExistence type="predicted"/>
<dbReference type="Gene3D" id="3.40.30.10">
    <property type="entry name" value="Glutaredoxin"/>
    <property type="match status" value="1"/>
</dbReference>
<dbReference type="Pfam" id="PF00085">
    <property type="entry name" value="Thioredoxin"/>
    <property type="match status" value="1"/>
</dbReference>
<evidence type="ECO:0000313" key="3">
    <source>
        <dbReference type="Proteomes" id="UP000601789"/>
    </source>
</evidence>
<evidence type="ECO:0000313" key="2">
    <source>
        <dbReference type="EMBL" id="MBI1621815.1"/>
    </source>
</evidence>
<protein>
    <submittedName>
        <fullName evidence="2">Thioredoxin family protein</fullName>
    </submittedName>
</protein>
<gene>
    <name evidence="2" type="ORF">IOD40_14230</name>
</gene>
<evidence type="ECO:0000259" key="1">
    <source>
        <dbReference type="Pfam" id="PF00085"/>
    </source>
</evidence>
<sequence length="210" mass="23023">MYAMLDWARILRCLLISYAGPRQNGPRTRIPRAGENLHRQTGRAWNNIPSMAQGPRLVCGQDHLPEGFAVKTLYVRPALLALSLLVGSAPLAVPQSLAAGVEQAEQRATLVQYSADTDLKAIAAESDKTVVFFFAAWCPNCILTLTELSEKWSDIEPDITLVIADYDTETALKSEYGVTYQDTFVLLDRQANGVKLWNAGGIAGLNSNTR</sequence>
<name>A0ABS0SEU1_9HYPH</name>
<dbReference type="RefSeq" id="WP_198477328.1">
    <property type="nucleotide sequence ID" value="NZ_JADGMQ010000011.1"/>
</dbReference>
<feature type="domain" description="Thioredoxin" evidence="1">
    <location>
        <begin position="120"/>
        <end position="190"/>
    </location>
</feature>
<dbReference type="Proteomes" id="UP000601789">
    <property type="component" value="Unassembled WGS sequence"/>
</dbReference>
<dbReference type="InterPro" id="IPR013766">
    <property type="entry name" value="Thioredoxin_domain"/>
</dbReference>
<accession>A0ABS0SEU1</accession>
<dbReference type="InterPro" id="IPR036249">
    <property type="entry name" value="Thioredoxin-like_sf"/>
</dbReference>
<dbReference type="CDD" id="cd02947">
    <property type="entry name" value="TRX_family"/>
    <property type="match status" value="1"/>
</dbReference>
<keyword evidence="3" id="KW-1185">Reference proteome</keyword>
<organism evidence="2 3">
    <name type="scientific">Aquamicrobium zhengzhouense</name>
    <dbReference type="NCBI Taxonomy" id="2781738"/>
    <lineage>
        <taxon>Bacteria</taxon>
        <taxon>Pseudomonadati</taxon>
        <taxon>Pseudomonadota</taxon>
        <taxon>Alphaproteobacteria</taxon>
        <taxon>Hyphomicrobiales</taxon>
        <taxon>Phyllobacteriaceae</taxon>
        <taxon>Aquamicrobium</taxon>
    </lineage>
</organism>
<comment type="caution">
    <text evidence="2">The sequence shown here is derived from an EMBL/GenBank/DDBJ whole genome shotgun (WGS) entry which is preliminary data.</text>
</comment>
<dbReference type="SUPFAM" id="SSF52833">
    <property type="entry name" value="Thioredoxin-like"/>
    <property type="match status" value="1"/>
</dbReference>
<reference evidence="2 3" key="1">
    <citation type="submission" date="2020-10" db="EMBL/GenBank/DDBJ databases">
        <title>Aquamicrobium zhengzhouensis sp. nov., a exopolysaccharide producing bacterium isolated from farmland soil.</title>
        <authorList>
            <person name="Wang X."/>
        </authorList>
    </citation>
    <scope>NUCLEOTIDE SEQUENCE [LARGE SCALE GENOMIC DNA]</scope>
    <source>
        <strain evidence="3">cd-1</strain>
    </source>
</reference>